<proteinExistence type="predicted"/>
<reference evidence="2 3" key="1">
    <citation type="journal article" date="2012" name="BMC Genomics">
        <title>Tools to kill: Genome of one of the most destructive plant pathogenic fungi Macrophomina phaseolina.</title>
        <authorList>
            <person name="Islam M.S."/>
            <person name="Haque M.S."/>
            <person name="Islam M.M."/>
            <person name="Emdad E.M."/>
            <person name="Halim A."/>
            <person name="Hossen Q.M.M."/>
            <person name="Hossain M.Z."/>
            <person name="Ahmed B."/>
            <person name="Rahim S."/>
            <person name="Rahman M.S."/>
            <person name="Alam M.M."/>
            <person name="Hou S."/>
            <person name="Wan X."/>
            <person name="Saito J.A."/>
            <person name="Alam M."/>
        </authorList>
    </citation>
    <scope>NUCLEOTIDE SEQUENCE [LARGE SCALE GENOMIC DNA]</scope>
    <source>
        <strain evidence="2 3">MS6</strain>
    </source>
</reference>
<sequence>MWSFAPASDDLSFHEAIGLLSTYWGGNPEHWHPSQTYPYKARGDPNQWPDGVPSALARLAQVAGSSRRSAALATLETVIRERVIKAARAAQDKEAQLASTKGKRPGRKRKGNATTTTSSSNAADAGRSDDDQHDDAHENNPKHALVSDIRTAAARMSYLNEDASYPRSSNSSRNAIFSTSTPSLPAVVDKSNNERDMFNDTSTPEIPPTTARRSAAYPVATRPARRLRSAIGAFHDASLVDFDAEEYEREARVLRRKRASEDEEIDYRFWGKSAVDPTYGPAPPRRLSSRDAEGAGGGGETGGKRKGEANSANIQQRKRPRYRPERPMPSPPPHSPTRPGGPGTMEWRDEVERLRAEKRKEMEARTGGGGVGAALAKIQAFERITADLNAEIKRLKEEKERKSLQKRIRELEAEVRRLKEEIKERDRKDKETEEAAQKEEREKVRKALAELGENDMVMSDG</sequence>
<evidence type="ECO:0000313" key="3">
    <source>
        <dbReference type="Proteomes" id="UP000007129"/>
    </source>
</evidence>
<feature type="compositionally biased region" description="Pro residues" evidence="1">
    <location>
        <begin position="327"/>
        <end position="336"/>
    </location>
</feature>
<organism evidence="2 3">
    <name type="scientific">Macrophomina phaseolina (strain MS6)</name>
    <name type="common">Charcoal rot fungus</name>
    <dbReference type="NCBI Taxonomy" id="1126212"/>
    <lineage>
        <taxon>Eukaryota</taxon>
        <taxon>Fungi</taxon>
        <taxon>Dikarya</taxon>
        <taxon>Ascomycota</taxon>
        <taxon>Pezizomycotina</taxon>
        <taxon>Dothideomycetes</taxon>
        <taxon>Dothideomycetes incertae sedis</taxon>
        <taxon>Botryosphaeriales</taxon>
        <taxon>Botryosphaeriaceae</taxon>
        <taxon>Macrophomina</taxon>
    </lineage>
</organism>
<feature type="compositionally biased region" description="Low complexity" evidence="1">
    <location>
        <begin position="112"/>
        <end position="123"/>
    </location>
</feature>
<gene>
    <name evidence="2" type="ORF">MPH_12862</name>
</gene>
<feature type="compositionally biased region" description="Basic and acidic residues" evidence="1">
    <location>
        <begin position="126"/>
        <end position="141"/>
    </location>
</feature>
<evidence type="ECO:0000256" key="1">
    <source>
        <dbReference type="SAM" id="MobiDB-lite"/>
    </source>
</evidence>
<accession>K2R741</accession>
<name>K2R741_MACPH</name>
<protein>
    <submittedName>
        <fullName evidence="2">Uncharacterized protein</fullName>
    </submittedName>
</protein>
<feature type="region of interest" description="Disordered" evidence="1">
    <location>
        <begin position="89"/>
        <end position="147"/>
    </location>
</feature>
<feature type="region of interest" description="Disordered" evidence="1">
    <location>
        <begin position="194"/>
        <end position="218"/>
    </location>
</feature>
<dbReference type="EMBL" id="AHHD01000530">
    <property type="protein sequence ID" value="EKG10058.1"/>
    <property type="molecule type" value="Genomic_DNA"/>
</dbReference>
<evidence type="ECO:0000313" key="2">
    <source>
        <dbReference type="EMBL" id="EKG10058.1"/>
    </source>
</evidence>
<dbReference type="HOGENOM" id="CLU_593218_0_0_1"/>
<dbReference type="VEuPathDB" id="FungiDB:MPH_12862"/>
<dbReference type="OrthoDB" id="10659337at2759"/>
<feature type="compositionally biased region" description="Basic residues" evidence="1">
    <location>
        <begin position="101"/>
        <end position="111"/>
    </location>
</feature>
<dbReference type="InParanoid" id="K2R741"/>
<comment type="caution">
    <text evidence="2">The sequence shown here is derived from an EMBL/GenBank/DDBJ whole genome shotgun (WGS) entry which is preliminary data.</text>
</comment>
<dbReference type="AlphaFoldDB" id="K2R741"/>
<feature type="region of interest" description="Disordered" evidence="1">
    <location>
        <begin position="273"/>
        <end position="350"/>
    </location>
</feature>
<dbReference type="Proteomes" id="UP000007129">
    <property type="component" value="Unassembled WGS sequence"/>
</dbReference>
<dbReference type="eggNOG" id="ENOG502QQWT">
    <property type="taxonomic scope" value="Eukaryota"/>
</dbReference>
<feature type="region of interest" description="Disordered" evidence="1">
    <location>
        <begin position="421"/>
        <end position="442"/>
    </location>
</feature>